<keyword evidence="1" id="KW-0732">Signal</keyword>
<gene>
    <name evidence="2" type="ORF">GTC17253_12510</name>
</gene>
<keyword evidence="2" id="KW-0449">Lipoprotein</keyword>
<evidence type="ECO:0000256" key="1">
    <source>
        <dbReference type="SAM" id="SignalP"/>
    </source>
</evidence>
<dbReference type="EMBL" id="AP035785">
    <property type="protein sequence ID" value="BFO71285.1"/>
    <property type="molecule type" value="Genomic_DNA"/>
</dbReference>
<sequence length="154" mass="17159">MKIKLNRWYYALLASLLAMLGFESCDFTGADEYGTPIVSYQVKGNVKGDAGALKGIRVIAKTRNPYDVQRRDTVYTDANGHFSTKKLQGFSSSVLKEELVIVYEDVDGEANGGMFEKDSLKGTEVTITQKEKGSGWYEGHFEVTADKKLNKKIK</sequence>
<dbReference type="NCBIfam" id="TIGR04134">
    <property type="entry name" value="lipo_with_rSAM"/>
    <property type="match status" value="1"/>
</dbReference>
<name>A0AB33IT78_9BACT</name>
<accession>A0AB33IT78</accession>
<organism evidence="2">
    <name type="scientific">Prevotella sp. GTC17253</name>
    <dbReference type="NCBI Taxonomy" id="3236793"/>
    <lineage>
        <taxon>Bacteria</taxon>
        <taxon>Pseudomonadati</taxon>
        <taxon>Bacteroidota</taxon>
        <taxon>Bacteroidia</taxon>
        <taxon>Bacteroidales</taxon>
        <taxon>Prevotellaceae</taxon>
        <taxon>Prevotella</taxon>
    </lineage>
</organism>
<dbReference type="InterPro" id="IPR026403">
    <property type="entry name" value="Lipo_with_rSAM"/>
</dbReference>
<evidence type="ECO:0000313" key="2">
    <source>
        <dbReference type="EMBL" id="BFO71285.1"/>
    </source>
</evidence>
<feature type="chain" id="PRO_5044250677" evidence="1">
    <location>
        <begin position="21"/>
        <end position="154"/>
    </location>
</feature>
<reference evidence="2" key="1">
    <citation type="submission" date="2024-07" db="EMBL/GenBank/DDBJ databases">
        <title>Complete genome sequence of Prevotella sp. YM-2024 GTC17253.</title>
        <authorList>
            <person name="Hayashi M."/>
            <person name="Muto Y."/>
            <person name="Tanaka K."/>
            <person name="Niwa H."/>
        </authorList>
    </citation>
    <scope>NUCLEOTIDE SEQUENCE</scope>
    <source>
        <strain evidence="2">GTC17253</strain>
    </source>
</reference>
<protein>
    <submittedName>
        <fullName evidence="2">Radical SAM-associated putative lipoprotein</fullName>
    </submittedName>
</protein>
<dbReference type="AlphaFoldDB" id="A0AB33IT78"/>
<feature type="signal peptide" evidence="1">
    <location>
        <begin position="1"/>
        <end position="20"/>
    </location>
</feature>
<proteinExistence type="predicted"/>